<dbReference type="EMBL" id="RZNJ01000001">
    <property type="protein sequence ID" value="RUT34999.1"/>
    <property type="molecule type" value="Genomic_DNA"/>
</dbReference>
<accession>A0A433XLP0</accession>
<feature type="compositionally biased region" description="Basic and acidic residues" evidence="1">
    <location>
        <begin position="86"/>
        <end position="96"/>
    </location>
</feature>
<dbReference type="RefSeq" id="WP_127187119.1">
    <property type="nucleotide sequence ID" value="NZ_RZNJ01000001.1"/>
</dbReference>
<proteinExistence type="predicted"/>
<comment type="caution">
    <text evidence="2">The sequence shown here is derived from an EMBL/GenBank/DDBJ whole genome shotgun (WGS) entry which is preliminary data.</text>
</comment>
<keyword evidence="3" id="KW-1185">Reference proteome</keyword>
<organism evidence="2 3">
    <name type="scientific">Arsenicitalea aurantiaca</name>
    <dbReference type="NCBI Taxonomy" id="1783274"/>
    <lineage>
        <taxon>Bacteria</taxon>
        <taxon>Pseudomonadati</taxon>
        <taxon>Pseudomonadota</taxon>
        <taxon>Alphaproteobacteria</taxon>
        <taxon>Hyphomicrobiales</taxon>
        <taxon>Devosiaceae</taxon>
        <taxon>Arsenicitalea</taxon>
    </lineage>
</organism>
<feature type="region of interest" description="Disordered" evidence="1">
    <location>
        <begin position="62"/>
        <end position="102"/>
    </location>
</feature>
<evidence type="ECO:0000313" key="3">
    <source>
        <dbReference type="Proteomes" id="UP000281547"/>
    </source>
</evidence>
<sequence length="136" mass="14676">MSYAMKAGFGPYRPADGALRARCDVLARWWFHAPACGYGAKKRPHRSGACDWAEAKSKVLAEAREEDTPSAGWTCAEGGGNGADPGVEKSGPREEETGQIVIDQTNMLFPRPFSNVGQGMSAMRWAQARSGMLPDL</sequence>
<name>A0A433XLP0_9HYPH</name>
<evidence type="ECO:0000256" key="1">
    <source>
        <dbReference type="SAM" id="MobiDB-lite"/>
    </source>
</evidence>
<evidence type="ECO:0000313" key="2">
    <source>
        <dbReference type="EMBL" id="RUT34999.1"/>
    </source>
</evidence>
<dbReference type="Proteomes" id="UP000281547">
    <property type="component" value="Unassembled WGS sequence"/>
</dbReference>
<protein>
    <submittedName>
        <fullName evidence="2">Uncharacterized protein</fullName>
    </submittedName>
</protein>
<reference evidence="2 3" key="1">
    <citation type="journal article" date="2016" name="Int. J. Syst. Evol. Microbiol.">
        <title>Arsenicitalea aurantiaca gen. nov., sp. nov., a new member of the family Hyphomicrobiaceae, isolated from high-arsenic sediment.</title>
        <authorList>
            <person name="Mu Y."/>
            <person name="Zhou L."/>
            <person name="Zeng X.C."/>
            <person name="Liu L."/>
            <person name="Pan Y."/>
            <person name="Chen X."/>
            <person name="Wang J."/>
            <person name="Li S."/>
            <person name="Li W.J."/>
            <person name="Wang Y."/>
        </authorList>
    </citation>
    <scope>NUCLEOTIDE SEQUENCE [LARGE SCALE GENOMIC DNA]</scope>
    <source>
        <strain evidence="2 3">42-50</strain>
    </source>
</reference>
<gene>
    <name evidence="2" type="ORF">EMQ25_03330</name>
</gene>
<dbReference type="AlphaFoldDB" id="A0A433XLP0"/>